<feature type="region of interest" description="Disordered" evidence="1">
    <location>
        <begin position="1"/>
        <end position="27"/>
    </location>
</feature>
<organism evidence="3 4">
    <name type="scientific">Natrarchaeobaculum sulfurireducens</name>
    <dbReference type="NCBI Taxonomy" id="2044521"/>
    <lineage>
        <taxon>Archaea</taxon>
        <taxon>Methanobacteriati</taxon>
        <taxon>Methanobacteriota</taxon>
        <taxon>Stenosarchaea group</taxon>
        <taxon>Halobacteria</taxon>
        <taxon>Halobacteriales</taxon>
        <taxon>Natrialbaceae</taxon>
        <taxon>Natrarchaeobaculum</taxon>
    </lineage>
</organism>
<keyword evidence="2" id="KW-1133">Transmembrane helix</keyword>
<evidence type="ECO:0000313" key="4">
    <source>
        <dbReference type="Proteomes" id="UP000258707"/>
    </source>
</evidence>
<gene>
    <name evidence="3" type="ORF">AArc1_0058</name>
</gene>
<protein>
    <recommendedName>
        <fullName evidence="5">Glutamate/valine-rich protein</fullName>
    </recommendedName>
</protein>
<evidence type="ECO:0008006" key="5">
    <source>
        <dbReference type="Google" id="ProtNLM"/>
    </source>
</evidence>
<feature type="region of interest" description="Disordered" evidence="1">
    <location>
        <begin position="316"/>
        <end position="359"/>
    </location>
</feature>
<evidence type="ECO:0000313" key="3">
    <source>
        <dbReference type="EMBL" id="AXR76412.1"/>
    </source>
</evidence>
<dbReference type="KEGG" id="nan:AArc1_0058"/>
<keyword evidence="2" id="KW-0812">Transmembrane</keyword>
<reference evidence="4" key="1">
    <citation type="submission" date="2017-10" db="EMBL/GenBank/DDBJ databases">
        <title>Phenotypic and genomic properties of facultatively anaerobic sulfur-reducing natronoarchaea from hypersaline soda lakes.</title>
        <authorList>
            <person name="Sorokin D.Y."/>
            <person name="Kublanov I.V."/>
            <person name="Roman P."/>
            <person name="Sinninghe Damste J.S."/>
            <person name="Golyshin P.N."/>
            <person name="Rojo D."/>
            <person name="Ciordia S."/>
            <person name="Mena Md.C."/>
            <person name="Ferrer M."/>
            <person name="Messina E."/>
            <person name="Smedile F."/>
            <person name="La Spada G."/>
            <person name="La Cono V."/>
            <person name="Yakimov M.M."/>
        </authorList>
    </citation>
    <scope>NUCLEOTIDE SEQUENCE [LARGE SCALE GENOMIC DNA]</scope>
    <source>
        <strain evidence="4">AArc1</strain>
    </source>
</reference>
<dbReference type="EMBL" id="CP024047">
    <property type="protein sequence ID" value="AXR76412.1"/>
    <property type="molecule type" value="Genomic_DNA"/>
</dbReference>
<sequence>MVTEPVHTGSIGQQRIQPLARRTQGRDYDSRAEFVVETNVATSSRRRSSESNRCLPDSEWTSWPNRRGRSMLNPVRVDAAVDLAYGALIVIAVVMIATLEFGIGLAFALGVFASYALHVVWKMARFDPDWMTKAVEESVGEQMQTVERSVEETVGKTVEQEMEKTVQAQVGETVEQSVEATVQKTVGDQVEATVGETVEQSVQETVGEQVEATVGETVEQSVQETVEQSVGETVEKSVEETVQETVEQSVEETVQETVEKSVEETVGQTVEKSVEETVGETVEKSVEETVGETVEKSVEETVGETVEETVGEQLETVQEQVEAVDERINRRPREDQVEELIEQTAGKAETDDETKTDGE</sequence>
<evidence type="ECO:0000256" key="2">
    <source>
        <dbReference type="SAM" id="Phobius"/>
    </source>
</evidence>
<proteinExistence type="predicted"/>
<name>A0A346PA67_9EURY</name>
<accession>A0A346PA67</accession>
<feature type="transmembrane region" description="Helical" evidence="2">
    <location>
        <begin position="75"/>
        <end position="97"/>
    </location>
</feature>
<dbReference type="AlphaFoldDB" id="A0A346PA67"/>
<feature type="transmembrane region" description="Helical" evidence="2">
    <location>
        <begin position="103"/>
        <end position="121"/>
    </location>
</feature>
<dbReference type="Proteomes" id="UP000258707">
    <property type="component" value="Chromosome"/>
</dbReference>
<evidence type="ECO:0000256" key="1">
    <source>
        <dbReference type="SAM" id="MobiDB-lite"/>
    </source>
</evidence>
<keyword evidence="2" id="KW-0472">Membrane</keyword>
<feature type="compositionally biased region" description="Basic and acidic residues" evidence="1">
    <location>
        <begin position="324"/>
        <end position="335"/>
    </location>
</feature>